<dbReference type="FunFam" id="2.10.90.10:FF:000103">
    <property type="entry name" value="Bone morphogenetic protein 16"/>
    <property type="match status" value="1"/>
</dbReference>
<feature type="domain" description="TGF-beta family profile" evidence="13">
    <location>
        <begin position="263"/>
        <end position="397"/>
    </location>
</feature>
<comment type="subcellular location">
    <subcellularLocation>
        <location evidence="1">Secreted</location>
    </subcellularLocation>
</comment>
<gene>
    <name evidence="14" type="ORF">CINCED_3A002044</name>
</gene>
<evidence type="ECO:0000259" key="13">
    <source>
        <dbReference type="PROSITE" id="PS51362"/>
    </source>
</evidence>
<dbReference type="GO" id="GO:0005125">
    <property type="term" value="F:cytokine activity"/>
    <property type="evidence" value="ECO:0007669"/>
    <property type="project" value="TreeGrafter"/>
</dbReference>
<dbReference type="PANTHER" id="PTHR11848">
    <property type="entry name" value="TGF-BETA FAMILY"/>
    <property type="match status" value="1"/>
</dbReference>
<dbReference type="InterPro" id="IPR001839">
    <property type="entry name" value="TGF-b_C"/>
</dbReference>
<proteinExistence type="inferred from homology"/>
<dbReference type="SMART" id="SM00204">
    <property type="entry name" value="TGFB"/>
    <property type="match status" value="1"/>
</dbReference>
<dbReference type="Pfam" id="PF00688">
    <property type="entry name" value="TGFb_propeptide"/>
    <property type="match status" value="1"/>
</dbReference>
<dbReference type="Gene3D" id="2.10.90.10">
    <property type="entry name" value="Cystine-knot cytokines"/>
    <property type="match status" value="1"/>
</dbReference>
<evidence type="ECO:0000256" key="9">
    <source>
        <dbReference type="ARBA" id="ARBA00023180"/>
    </source>
</evidence>
<evidence type="ECO:0000256" key="5">
    <source>
        <dbReference type="ARBA" id="ARBA00022729"/>
    </source>
</evidence>
<evidence type="ECO:0000256" key="12">
    <source>
        <dbReference type="SAM" id="SignalP"/>
    </source>
</evidence>
<keyword evidence="4" id="KW-0964">Secreted</keyword>
<dbReference type="PANTHER" id="PTHR11848:SF263">
    <property type="entry name" value="PROTEIN DECAPENTAPLEGIC"/>
    <property type="match status" value="1"/>
</dbReference>
<evidence type="ECO:0000313" key="14">
    <source>
        <dbReference type="EMBL" id="VVC32794.1"/>
    </source>
</evidence>
<dbReference type="GO" id="GO:0051240">
    <property type="term" value="P:positive regulation of multicellular organismal process"/>
    <property type="evidence" value="ECO:0007669"/>
    <property type="project" value="UniProtKB-ARBA"/>
</dbReference>
<reference evidence="14 15" key="1">
    <citation type="submission" date="2019-08" db="EMBL/GenBank/DDBJ databases">
        <authorList>
            <person name="Alioto T."/>
            <person name="Alioto T."/>
            <person name="Gomez Garrido J."/>
        </authorList>
    </citation>
    <scope>NUCLEOTIDE SEQUENCE [LARGE SCALE GENOMIC DNA]</scope>
</reference>
<evidence type="ECO:0000256" key="2">
    <source>
        <dbReference type="ARBA" id="ARBA00006656"/>
    </source>
</evidence>
<keyword evidence="3" id="KW-0217">Developmental protein</keyword>
<dbReference type="AlphaFoldDB" id="A0A5E4MS92"/>
<keyword evidence="8" id="KW-1015">Disulfide bond</keyword>
<evidence type="ECO:0000256" key="3">
    <source>
        <dbReference type="ARBA" id="ARBA00022473"/>
    </source>
</evidence>
<dbReference type="SUPFAM" id="SSF57501">
    <property type="entry name" value="Cystine-knot cytokines"/>
    <property type="match status" value="1"/>
</dbReference>
<sequence>MRSGVLLMVAVISGIVCGETPRPSGARAAFKDAGQAERHLLAALGMKRRPVVDKSKVEIPAAMLELYRMQISNEYETAAGLPLPGRHVKSANTARTYLHRESEPKNPKCRKYRTQFAVDPLPEGEWLTAAELRLTPVQNRPAGHPDRVQVLVHDIVQPGVRGVSKPVLRLLDSQFVDLRADAAAAEAVTLDVTPALERWSQHGGRSWSAGNHGLLLETLAVDDGGSGVRAPIPDTFELRAADRPALLVYSDDGKNSRPVGPPRRKRSASGAGQQSAVQQGRGGKRRKDGGMGRDICQRHPLYVDFTDVGWDDWIVAPPGYDAYYCHGDCPFPVAEHLNSTNHAIVQTLVNSMNPTAVPKACCVPTQLASISMLYLDEDNKVVLKNYQDMQVLGCGCR</sequence>
<keyword evidence="7 10" id="KW-0339">Growth factor</keyword>
<dbReference type="InterPro" id="IPR001111">
    <property type="entry name" value="TGF-b_propeptide"/>
</dbReference>
<evidence type="ECO:0000256" key="1">
    <source>
        <dbReference type="ARBA" id="ARBA00004613"/>
    </source>
</evidence>
<dbReference type="GO" id="GO:0008083">
    <property type="term" value="F:growth factor activity"/>
    <property type="evidence" value="ECO:0007669"/>
    <property type="project" value="UniProtKB-KW"/>
</dbReference>
<dbReference type="Proteomes" id="UP000325440">
    <property type="component" value="Unassembled WGS sequence"/>
</dbReference>
<dbReference type="Pfam" id="PF00019">
    <property type="entry name" value="TGF_beta"/>
    <property type="match status" value="1"/>
</dbReference>
<evidence type="ECO:0000256" key="6">
    <source>
        <dbReference type="ARBA" id="ARBA00022782"/>
    </source>
</evidence>
<dbReference type="InterPro" id="IPR029034">
    <property type="entry name" value="Cystine-knot_cytokine"/>
</dbReference>
<organism evidence="14 15">
    <name type="scientific">Cinara cedri</name>
    <dbReference type="NCBI Taxonomy" id="506608"/>
    <lineage>
        <taxon>Eukaryota</taxon>
        <taxon>Metazoa</taxon>
        <taxon>Ecdysozoa</taxon>
        <taxon>Arthropoda</taxon>
        <taxon>Hexapoda</taxon>
        <taxon>Insecta</taxon>
        <taxon>Pterygota</taxon>
        <taxon>Neoptera</taxon>
        <taxon>Paraneoptera</taxon>
        <taxon>Hemiptera</taxon>
        <taxon>Sternorrhyncha</taxon>
        <taxon>Aphidomorpha</taxon>
        <taxon>Aphidoidea</taxon>
        <taxon>Aphididae</taxon>
        <taxon>Lachninae</taxon>
        <taxon>Cinara</taxon>
    </lineage>
</organism>
<keyword evidence="15" id="KW-1185">Reference proteome</keyword>
<evidence type="ECO:0000256" key="8">
    <source>
        <dbReference type="ARBA" id="ARBA00023157"/>
    </source>
</evidence>
<dbReference type="InterPro" id="IPR017948">
    <property type="entry name" value="TGFb_CS"/>
</dbReference>
<evidence type="ECO:0000256" key="7">
    <source>
        <dbReference type="ARBA" id="ARBA00023030"/>
    </source>
</evidence>
<dbReference type="Gene3D" id="2.60.120.970">
    <property type="match status" value="1"/>
</dbReference>
<dbReference type="OrthoDB" id="5987191at2759"/>
<keyword evidence="6" id="KW-0221">Differentiation</keyword>
<dbReference type="PROSITE" id="PS51362">
    <property type="entry name" value="TGF_BETA_2"/>
    <property type="match status" value="1"/>
</dbReference>
<evidence type="ECO:0000256" key="11">
    <source>
        <dbReference type="SAM" id="MobiDB-lite"/>
    </source>
</evidence>
<dbReference type="InterPro" id="IPR015615">
    <property type="entry name" value="TGF-beta-rel"/>
</dbReference>
<dbReference type="EMBL" id="CABPRJ010000959">
    <property type="protein sequence ID" value="VVC32794.1"/>
    <property type="molecule type" value="Genomic_DNA"/>
</dbReference>
<feature type="signal peptide" evidence="12">
    <location>
        <begin position="1"/>
        <end position="18"/>
    </location>
</feature>
<feature type="compositionally biased region" description="Low complexity" evidence="11">
    <location>
        <begin position="268"/>
        <end position="279"/>
    </location>
</feature>
<protein>
    <submittedName>
        <fullName evidence="14">Transforming growth factor-beta, C-terminal,Cystine-knot cytokine,TGF-beta</fullName>
    </submittedName>
</protein>
<keyword evidence="5 12" id="KW-0732">Signal</keyword>
<evidence type="ECO:0000256" key="4">
    <source>
        <dbReference type="ARBA" id="ARBA00022525"/>
    </source>
</evidence>
<comment type="similarity">
    <text evidence="2 10">Belongs to the TGF-beta family.</text>
</comment>
<dbReference type="GO" id="GO:0051094">
    <property type="term" value="P:positive regulation of developmental process"/>
    <property type="evidence" value="ECO:0007669"/>
    <property type="project" value="UniProtKB-ARBA"/>
</dbReference>
<dbReference type="GO" id="GO:0030154">
    <property type="term" value="P:cell differentiation"/>
    <property type="evidence" value="ECO:0007669"/>
    <property type="project" value="UniProtKB-KW"/>
</dbReference>
<feature type="region of interest" description="Disordered" evidence="11">
    <location>
        <begin position="249"/>
        <end position="292"/>
    </location>
</feature>
<evidence type="ECO:0000313" key="15">
    <source>
        <dbReference type="Proteomes" id="UP000325440"/>
    </source>
</evidence>
<accession>A0A5E4MS92</accession>
<keyword evidence="9" id="KW-0325">Glycoprotein</keyword>
<dbReference type="PROSITE" id="PS00250">
    <property type="entry name" value="TGF_BETA_1"/>
    <property type="match status" value="1"/>
</dbReference>
<dbReference type="CDD" id="cd13760">
    <property type="entry name" value="TGF_beta_BMP2_like"/>
    <property type="match status" value="1"/>
</dbReference>
<dbReference type="GO" id="GO:0005615">
    <property type="term" value="C:extracellular space"/>
    <property type="evidence" value="ECO:0007669"/>
    <property type="project" value="TreeGrafter"/>
</dbReference>
<evidence type="ECO:0000256" key="10">
    <source>
        <dbReference type="RuleBase" id="RU000354"/>
    </source>
</evidence>
<feature type="chain" id="PRO_5022811963" evidence="12">
    <location>
        <begin position="19"/>
        <end position="397"/>
    </location>
</feature>
<name>A0A5E4MS92_9HEMI</name>